<organism evidence="2">
    <name type="scientific">Strongyloides ratti</name>
    <name type="common">Parasitic roundworm</name>
    <dbReference type="NCBI Taxonomy" id="34506"/>
    <lineage>
        <taxon>Eukaryota</taxon>
        <taxon>Metazoa</taxon>
        <taxon>Ecdysozoa</taxon>
        <taxon>Nematoda</taxon>
        <taxon>Chromadorea</taxon>
        <taxon>Rhabditida</taxon>
        <taxon>Tylenchina</taxon>
        <taxon>Panagrolaimomorpha</taxon>
        <taxon>Strongyloidoidea</taxon>
        <taxon>Strongyloididae</taxon>
        <taxon>Strongyloides</taxon>
    </lineage>
</organism>
<dbReference type="Proteomes" id="UP000035682">
    <property type="component" value="Unplaced"/>
</dbReference>
<reference evidence="2 3" key="1">
    <citation type="submission" date="2014-09" db="EMBL/GenBank/DDBJ databases">
        <authorList>
            <person name="Martin A.A."/>
        </authorList>
    </citation>
    <scope>NUCLEOTIDE SEQUENCE</scope>
    <source>
        <strain evidence="3">ED321</strain>
        <strain evidence="2">ED321 Heterogonic</strain>
    </source>
</reference>
<dbReference type="Gene3D" id="2.60.40.770">
    <property type="match status" value="1"/>
</dbReference>
<dbReference type="EMBL" id="LN609529">
    <property type="protein sequence ID" value="CEF70182.1"/>
    <property type="molecule type" value="Genomic_DNA"/>
</dbReference>
<dbReference type="RefSeq" id="XP_024509381.1">
    <property type="nucleotide sequence ID" value="XM_024643744.1"/>
</dbReference>
<dbReference type="PANTHER" id="PTHR35573">
    <property type="entry name" value="PROTEIN CBG22129"/>
    <property type="match status" value="1"/>
</dbReference>
<keyword evidence="1" id="KW-0732">Signal</keyword>
<dbReference type="OMA" id="KLYKWGG"/>
<dbReference type="WormBase" id="SRAE_2000481600">
    <property type="protein sequence ID" value="SRP00860"/>
    <property type="gene ID" value="WBGene00265062"/>
</dbReference>
<feature type="signal peptide" evidence="1">
    <location>
        <begin position="1"/>
        <end position="19"/>
    </location>
</feature>
<evidence type="ECO:0000313" key="4">
    <source>
        <dbReference type="WBParaSite" id="SRAE_2000481600.1"/>
    </source>
</evidence>
<dbReference type="InterPro" id="IPR014756">
    <property type="entry name" value="Ig_E-set"/>
</dbReference>
<evidence type="ECO:0000256" key="1">
    <source>
        <dbReference type="SAM" id="SignalP"/>
    </source>
</evidence>
<gene>
    <name evidence="2 4 5" type="ORF">SRAE_2000481600</name>
</gene>
<evidence type="ECO:0000313" key="5">
    <source>
        <dbReference type="WormBase" id="SRAE_2000481600"/>
    </source>
</evidence>
<evidence type="ECO:0000313" key="3">
    <source>
        <dbReference type="Proteomes" id="UP000035682"/>
    </source>
</evidence>
<accession>A0A090LK87</accession>
<sequence>MIFKIVSLFIIALIQYSICCETFPNGTDTKLNWFNCPDSKLVIFNSVVTVDGNNNKEYPIKLKEPVYVNVNIDNNGNTFSSIRLDLELYQWGGWQGCSWHQIPTFGLLSNLDACKHGVPCPIASGKNQNLKVTIDFTKFESIISLLKNDAPYQLMFKLTDIPTGETSCTMVQARSFTNE</sequence>
<evidence type="ECO:0000313" key="2">
    <source>
        <dbReference type="EMBL" id="CEF70182.1"/>
    </source>
</evidence>
<reference evidence="4" key="2">
    <citation type="submission" date="2020-12" db="UniProtKB">
        <authorList>
            <consortium name="WormBaseParasite"/>
        </authorList>
    </citation>
    <scope>IDENTIFICATION</scope>
</reference>
<dbReference type="AlphaFoldDB" id="A0A090LK87"/>
<name>A0A090LK87_STRRB</name>
<dbReference type="SUPFAM" id="SSF81296">
    <property type="entry name" value="E set domains"/>
    <property type="match status" value="1"/>
</dbReference>
<protein>
    <submittedName>
        <fullName evidence="2 4">MD-2-related lipid-recognition domain and Immunoglobulin E-set domain-containing protein</fullName>
    </submittedName>
</protein>
<dbReference type="GeneID" id="36382555"/>
<dbReference type="CTD" id="36382555"/>
<feature type="chain" id="PRO_5015030989" evidence="1">
    <location>
        <begin position="20"/>
        <end position="179"/>
    </location>
</feature>
<dbReference type="OrthoDB" id="5856944at2759"/>
<keyword evidence="3" id="KW-1185">Reference proteome</keyword>
<dbReference type="WBParaSite" id="SRAE_2000481600.1">
    <property type="protein sequence ID" value="SRAE_2000481600.1"/>
    <property type="gene ID" value="WBGene00265062"/>
</dbReference>
<dbReference type="PANTHER" id="PTHR35573:SF1">
    <property type="entry name" value="ML DOMAIN-CONTAINING PROTEIN"/>
    <property type="match status" value="1"/>
</dbReference>
<proteinExistence type="predicted"/>